<name>A0A1M4V2R5_9BURK</name>
<dbReference type="GO" id="GO:0003677">
    <property type="term" value="F:DNA binding"/>
    <property type="evidence" value="ECO:0007669"/>
    <property type="project" value="UniProtKB-KW"/>
</dbReference>
<dbReference type="PROSITE" id="PS51197">
    <property type="entry name" value="HTH_RRF2_2"/>
    <property type="match status" value="1"/>
</dbReference>
<dbReference type="PANTHER" id="PTHR33221">
    <property type="entry name" value="WINGED HELIX-TURN-HELIX TRANSCRIPTIONAL REGULATOR, RRF2 FAMILY"/>
    <property type="match status" value="1"/>
</dbReference>
<dbReference type="InterPro" id="IPR000944">
    <property type="entry name" value="Tscrpt_reg_Rrf2"/>
</dbReference>
<evidence type="ECO:0000256" key="1">
    <source>
        <dbReference type="ARBA" id="ARBA00023125"/>
    </source>
</evidence>
<sequence length="173" mass="18936">MKLTLRTDYALRTLMYLGMQPERMASIREIAAAYGISENHMVKVVHELGRGGFIETVRGKGGGIRLGRAAESIHIGDVVRWMEEDMALVACFASNGAADAATGKHAAVPCVLENACSLQYLLQRALAAFLEVLDTHTLADLLHTTHGATTRKRQATEVLLQRLQIAPVRVEQK</sequence>
<dbReference type="OrthoDB" id="9795923at2"/>
<dbReference type="PANTHER" id="PTHR33221:SF4">
    <property type="entry name" value="HTH-TYPE TRANSCRIPTIONAL REPRESSOR NSRR"/>
    <property type="match status" value="1"/>
</dbReference>
<dbReference type="GO" id="GO:0003700">
    <property type="term" value="F:DNA-binding transcription factor activity"/>
    <property type="evidence" value="ECO:0007669"/>
    <property type="project" value="TreeGrafter"/>
</dbReference>
<dbReference type="AlphaFoldDB" id="A0A1M4V2R5"/>
<accession>A0A1M4V2R5</accession>
<proteinExistence type="predicted"/>
<gene>
    <name evidence="2" type="ORF">SAMN02745117_00574</name>
</gene>
<evidence type="ECO:0000313" key="2">
    <source>
        <dbReference type="EMBL" id="SHE63178.1"/>
    </source>
</evidence>
<keyword evidence="1" id="KW-0238">DNA-binding</keyword>
<dbReference type="Gene3D" id="1.10.10.10">
    <property type="entry name" value="Winged helix-like DNA-binding domain superfamily/Winged helix DNA-binding domain"/>
    <property type="match status" value="1"/>
</dbReference>
<dbReference type="Pfam" id="PF02082">
    <property type="entry name" value="Rrf2"/>
    <property type="match status" value="1"/>
</dbReference>
<dbReference type="SUPFAM" id="SSF46785">
    <property type="entry name" value="Winged helix' DNA-binding domain"/>
    <property type="match status" value="1"/>
</dbReference>
<dbReference type="STRING" id="1122156.SAMN02745117_00574"/>
<dbReference type="InterPro" id="IPR036390">
    <property type="entry name" value="WH_DNA-bd_sf"/>
</dbReference>
<protein>
    <submittedName>
        <fullName evidence="2">Transcriptional regulator, BadM/Rrf2 family</fullName>
    </submittedName>
</protein>
<dbReference type="EMBL" id="FQUZ01000005">
    <property type="protein sequence ID" value="SHE63178.1"/>
    <property type="molecule type" value="Genomic_DNA"/>
</dbReference>
<dbReference type="GO" id="GO:0005829">
    <property type="term" value="C:cytosol"/>
    <property type="evidence" value="ECO:0007669"/>
    <property type="project" value="TreeGrafter"/>
</dbReference>
<organism evidence="2 3">
    <name type="scientific">Lampropedia hyalina DSM 16112</name>
    <dbReference type="NCBI Taxonomy" id="1122156"/>
    <lineage>
        <taxon>Bacteria</taxon>
        <taxon>Pseudomonadati</taxon>
        <taxon>Pseudomonadota</taxon>
        <taxon>Betaproteobacteria</taxon>
        <taxon>Burkholderiales</taxon>
        <taxon>Comamonadaceae</taxon>
        <taxon>Lampropedia</taxon>
    </lineage>
</organism>
<dbReference type="NCBIfam" id="TIGR00738">
    <property type="entry name" value="rrf2_super"/>
    <property type="match status" value="1"/>
</dbReference>
<evidence type="ECO:0000313" key="3">
    <source>
        <dbReference type="Proteomes" id="UP000184327"/>
    </source>
</evidence>
<dbReference type="InterPro" id="IPR036388">
    <property type="entry name" value="WH-like_DNA-bd_sf"/>
</dbReference>
<keyword evidence="3" id="KW-1185">Reference proteome</keyword>
<dbReference type="RefSeq" id="WP_073354506.1">
    <property type="nucleotide sequence ID" value="NZ_FQUZ01000005.1"/>
</dbReference>
<reference evidence="2 3" key="1">
    <citation type="submission" date="2016-11" db="EMBL/GenBank/DDBJ databases">
        <authorList>
            <person name="Jaros S."/>
            <person name="Januszkiewicz K."/>
            <person name="Wedrychowicz H."/>
        </authorList>
    </citation>
    <scope>NUCLEOTIDE SEQUENCE [LARGE SCALE GENOMIC DNA]</scope>
    <source>
        <strain evidence="2 3">DSM 16112</strain>
    </source>
</reference>
<dbReference type="Proteomes" id="UP000184327">
    <property type="component" value="Unassembled WGS sequence"/>
</dbReference>